<name>A3ZRU2_9BACT</name>
<dbReference type="EMBL" id="AANZ01000007">
    <property type="protein sequence ID" value="EAQ80861.1"/>
    <property type="molecule type" value="Genomic_DNA"/>
</dbReference>
<evidence type="ECO:0008006" key="4">
    <source>
        <dbReference type="Google" id="ProtNLM"/>
    </source>
</evidence>
<dbReference type="OrthoDB" id="8687612at2"/>
<evidence type="ECO:0000313" key="2">
    <source>
        <dbReference type="EMBL" id="EAQ80861.1"/>
    </source>
</evidence>
<evidence type="ECO:0000313" key="3">
    <source>
        <dbReference type="Proteomes" id="UP000004358"/>
    </source>
</evidence>
<sequence>MEQRIERLEELVTYLEETLRVLNEVVIQQANQLDKVTKHCQQFSNELRDVREQMTEKRSPDEERPPHY</sequence>
<dbReference type="PANTHER" id="PTHR36508:SF1">
    <property type="entry name" value="PROTEIN SLYX"/>
    <property type="match status" value="1"/>
</dbReference>
<accession>A3ZRU2</accession>
<protein>
    <recommendedName>
        <fullName evidence="4">SlyX protein</fullName>
    </recommendedName>
</protein>
<dbReference type="InterPro" id="IPR007236">
    <property type="entry name" value="SlyX"/>
</dbReference>
<dbReference type="RefSeq" id="WP_002650420.1">
    <property type="nucleotide sequence ID" value="NZ_CH672376.1"/>
</dbReference>
<proteinExistence type="predicted"/>
<dbReference type="Pfam" id="PF04102">
    <property type="entry name" value="SlyX"/>
    <property type="match status" value="1"/>
</dbReference>
<dbReference type="HOGENOM" id="CLU_180796_2_1_0"/>
<dbReference type="AlphaFoldDB" id="A3ZRU2"/>
<dbReference type="PANTHER" id="PTHR36508">
    <property type="entry name" value="PROTEIN SLYX"/>
    <property type="match status" value="1"/>
</dbReference>
<reference evidence="2 3" key="1">
    <citation type="submission" date="2006-02" db="EMBL/GenBank/DDBJ databases">
        <authorList>
            <person name="Amann R."/>
            <person name="Ferriera S."/>
            <person name="Johnson J."/>
            <person name="Kravitz S."/>
            <person name="Halpern A."/>
            <person name="Remington K."/>
            <person name="Beeson K."/>
            <person name="Tran B."/>
            <person name="Rogers Y.-H."/>
            <person name="Friedman R."/>
            <person name="Venter J.C."/>
        </authorList>
    </citation>
    <scope>NUCLEOTIDE SEQUENCE [LARGE SCALE GENOMIC DNA]</scope>
    <source>
        <strain evidence="2 3">DSM 3645</strain>
    </source>
</reference>
<evidence type="ECO:0000256" key="1">
    <source>
        <dbReference type="SAM" id="MobiDB-lite"/>
    </source>
</evidence>
<organism evidence="2 3">
    <name type="scientific">Blastopirellula marina DSM 3645</name>
    <dbReference type="NCBI Taxonomy" id="314230"/>
    <lineage>
        <taxon>Bacteria</taxon>
        <taxon>Pseudomonadati</taxon>
        <taxon>Planctomycetota</taxon>
        <taxon>Planctomycetia</taxon>
        <taxon>Pirellulales</taxon>
        <taxon>Pirellulaceae</taxon>
        <taxon>Blastopirellula</taxon>
    </lineage>
</organism>
<gene>
    <name evidence="2" type="ORF">DSM3645_12611</name>
</gene>
<comment type="caution">
    <text evidence="2">The sequence shown here is derived from an EMBL/GenBank/DDBJ whole genome shotgun (WGS) entry which is preliminary data.</text>
</comment>
<dbReference type="Proteomes" id="UP000004358">
    <property type="component" value="Unassembled WGS sequence"/>
</dbReference>
<feature type="region of interest" description="Disordered" evidence="1">
    <location>
        <begin position="47"/>
        <end position="68"/>
    </location>
</feature>